<proteinExistence type="predicted"/>
<dbReference type="RefSeq" id="WP_216938244.1">
    <property type="nucleotide sequence ID" value="NZ_CP077062.1"/>
</dbReference>
<name>A0A975SX31_9ACTN</name>
<protein>
    <submittedName>
        <fullName evidence="1">DUF3224 domain-containing protein</fullName>
    </submittedName>
</protein>
<gene>
    <name evidence="1" type="ORF">KRR39_15445</name>
</gene>
<organism evidence="1 2">
    <name type="scientific">Nocardioides panacis</name>
    <dbReference type="NCBI Taxonomy" id="2849501"/>
    <lineage>
        <taxon>Bacteria</taxon>
        <taxon>Bacillati</taxon>
        <taxon>Actinomycetota</taxon>
        <taxon>Actinomycetes</taxon>
        <taxon>Propionibacteriales</taxon>
        <taxon>Nocardioidaceae</taxon>
        <taxon>Nocardioides</taxon>
    </lineage>
</organism>
<dbReference type="Pfam" id="PF11528">
    <property type="entry name" value="DUF3224"/>
    <property type="match status" value="1"/>
</dbReference>
<dbReference type="InterPro" id="IPR021607">
    <property type="entry name" value="DUF3224"/>
</dbReference>
<dbReference type="EMBL" id="CP077062">
    <property type="protein sequence ID" value="QWZ06903.1"/>
    <property type="molecule type" value="Genomic_DNA"/>
</dbReference>
<keyword evidence="2" id="KW-1185">Reference proteome</keyword>
<dbReference type="AlphaFoldDB" id="A0A975SX31"/>
<evidence type="ECO:0000313" key="2">
    <source>
        <dbReference type="Proteomes" id="UP000683575"/>
    </source>
</evidence>
<accession>A0A975SX31</accession>
<sequence>MSYAQKATCTFTVSSWSEEVYADIDGEGTTAGELYFPKRGLSRAAVGYTYSGDVEGTSTLVYLMGYRDGDDLVIGLERFEGSIGGQEGSCVLRHEAVHDATGVRGTATVVPGMGTGGLERLSGEAALEIAGHSETGYPLVLGYDLG</sequence>
<dbReference type="KEGG" id="nps:KRR39_15445"/>
<dbReference type="Proteomes" id="UP000683575">
    <property type="component" value="Chromosome"/>
</dbReference>
<reference evidence="1" key="1">
    <citation type="submission" date="2021-06" db="EMBL/GenBank/DDBJ databases">
        <title>Complete genome sequence of Nocardioides sp. G188.</title>
        <authorList>
            <person name="Im W.-T."/>
        </authorList>
    </citation>
    <scope>NUCLEOTIDE SEQUENCE</scope>
    <source>
        <strain evidence="1">G188</strain>
    </source>
</reference>
<evidence type="ECO:0000313" key="1">
    <source>
        <dbReference type="EMBL" id="QWZ06903.1"/>
    </source>
</evidence>